<name>A0ABY5RZJ9_9HYPH</name>
<sequence>MKQRPNMYAEAQAPDPFGLPFARSIEWAGLIGGLALFEWALRIATQ</sequence>
<gene>
    <name evidence="1" type="ORF">HPT29_026725</name>
</gene>
<keyword evidence="1" id="KW-0614">Plasmid</keyword>
<geneLocation type="plasmid" evidence="1 2">
    <name>pR24_1</name>
</geneLocation>
<reference evidence="1" key="1">
    <citation type="submission" date="2022-08" db="EMBL/GenBank/DDBJ databases">
        <title>Microvirga terrae sp. nov., isolated from soil.</title>
        <authorList>
            <person name="Kim K.H."/>
            <person name="Seo Y.L."/>
            <person name="Kim J.M."/>
            <person name="Lee J.K."/>
            <person name="Han D.M."/>
            <person name="Jeon C.O."/>
        </authorList>
    </citation>
    <scope>NUCLEOTIDE SEQUENCE</scope>
    <source>
        <strain evidence="1">R24</strain>
        <plasmid evidence="1">pR24_1</plasmid>
    </source>
</reference>
<dbReference type="RefSeq" id="WP_173945407.1">
    <property type="nucleotide sequence ID" value="NZ_CP102846.1"/>
</dbReference>
<accession>A0ABY5RZJ9</accession>
<evidence type="ECO:0000313" key="1">
    <source>
        <dbReference type="EMBL" id="UVF22277.1"/>
    </source>
</evidence>
<protein>
    <submittedName>
        <fullName evidence="1">Uncharacterized protein</fullName>
    </submittedName>
</protein>
<proteinExistence type="predicted"/>
<evidence type="ECO:0000313" key="2">
    <source>
        <dbReference type="Proteomes" id="UP001017257"/>
    </source>
</evidence>
<dbReference type="Proteomes" id="UP001017257">
    <property type="component" value="Plasmid pR24_1"/>
</dbReference>
<keyword evidence="2" id="KW-1185">Reference proteome</keyword>
<dbReference type="EMBL" id="CP102846">
    <property type="protein sequence ID" value="UVF22277.1"/>
    <property type="molecule type" value="Genomic_DNA"/>
</dbReference>
<organism evidence="1 2">
    <name type="scientific">Microvirga terrae</name>
    <dbReference type="NCBI Taxonomy" id="2740529"/>
    <lineage>
        <taxon>Bacteria</taxon>
        <taxon>Pseudomonadati</taxon>
        <taxon>Pseudomonadota</taxon>
        <taxon>Alphaproteobacteria</taxon>
        <taxon>Hyphomicrobiales</taxon>
        <taxon>Methylobacteriaceae</taxon>
        <taxon>Microvirga</taxon>
    </lineage>
</organism>